<sequence>MNDIIITRREQFRIEIRKQSLEKQFQIKRAFAIPQIQRSSLQNNFIQFELNFTHQIENQILQILHNPTNSKIEMLLSLIQELDVQNKITLINKNVYELLKSPNLDLNLTLLVMYNLCSEPIIINHIFSDQTQTDRLMQFINYLNGKLMDANIIMYWEFLYVLSVSQNTSFLCLKQIYVLCCKEVIESRNNTLSQSARIFPQIIQKFPENFQFYWDTINQLDDEGRRPWKCILYFLKQQNADHFSCQYLLLTIYYFIRQISDNQEDFKFHQIVNQELISILLINMKRHEKTLVVSAQLCFSIFERDNTYFPYVIEDLLKLLYNISIEGQIEVLKILDLLLRDENIVRLAIKSQYIIEQLFNLLGSNIQIIINYLALKCISNSIARCSNIQLFSIICNEQYKSTLERYSLDANKQLKEMAQQLLDFYFEY</sequence>
<proteinExistence type="predicted"/>
<dbReference type="EMBL" id="CAJJDP010000137">
    <property type="protein sequence ID" value="CAD8205720.1"/>
    <property type="molecule type" value="Genomic_DNA"/>
</dbReference>
<dbReference type="OMA" id="CCKEVIE"/>
<gene>
    <name evidence="1" type="ORF">POCTA_138.1.T1360067</name>
</gene>
<accession>A0A8S1XWW1</accession>
<evidence type="ECO:0000313" key="1">
    <source>
        <dbReference type="EMBL" id="CAD8205720.1"/>
    </source>
</evidence>
<organism evidence="1 2">
    <name type="scientific">Paramecium octaurelia</name>
    <dbReference type="NCBI Taxonomy" id="43137"/>
    <lineage>
        <taxon>Eukaryota</taxon>
        <taxon>Sar</taxon>
        <taxon>Alveolata</taxon>
        <taxon>Ciliophora</taxon>
        <taxon>Intramacronucleata</taxon>
        <taxon>Oligohymenophorea</taxon>
        <taxon>Peniculida</taxon>
        <taxon>Parameciidae</taxon>
        <taxon>Paramecium</taxon>
    </lineage>
</organism>
<comment type="caution">
    <text evidence="1">The sequence shown here is derived from an EMBL/GenBank/DDBJ whole genome shotgun (WGS) entry which is preliminary data.</text>
</comment>
<evidence type="ECO:0000313" key="2">
    <source>
        <dbReference type="Proteomes" id="UP000683925"/>
    </source>
</evidence>
<reference evidence="1" key="1">
    <citation type="submission" date="2021-01" db="EMBL/GenBank/DDBJ databases">
        <authorList>
            <consortium name="Genoscope - CEA"/>
            <person name="William W."/>
        </authorList>
    </citation>
    <scope>NUCLEOTIDE SEQUENCE</scope>
</reference>
<keyword evidence="2" id="KW-1185">Reference proteome</keyword>
<name>A0A8S1XWW1_PAROT</name>
<dbReference type="AlphaFoldDB" id="A0A8S1XWW1"/>
<dbReference type="OrthoDB" id="294787at2759"/>
<protein>
    <submittedName>
        <fullName evidence="1">Uncharacterized protein</fullName>
    </submittedName>
</protein>
<dbReference type="Proteomes" id="UP000683925">
    <property type="component" value="Unassembled WGS sequence"/>
</dbReference>